<dbReference type="AlphaFoldDB" id="A0A1H1TDK2"/>
<dbReference type="InterPro" id="IPR024747">
    <property type="entry name" value="Pyridox_Oxase-rel"/>
</dbReference>
<keyword evidence="3" id="KW-1185">Reference proteome</keyword>
<dbReference type="RefSeq" id="WP_092654425.1">
    <property type="nucleotide sequence ID" value="NZ_LT629732.1"/>
</dbReference>
<dbReference type="Proteomes" id="UP000198983">
    <property type="component" value="Chromosome I"/>
</dbReference>
<feature type="region of interest" description="Disordered" evidence="1">
    <location>
        <begin position="138"/>
        <end position="159"/>
    </location>
</feature>
<organism evidence="2 3">
    <name type="scientific">Actinopolymorpha singaporensis</name>
    <dbReference type="NCBI Taxonomy" id="117157"/>
    <lineage>
        <taxon>Bacteria</taxon>
        <taxon>Bacillati</taxon>
        <taxon>Actinomycetota</taxon>
        <taxon>Actinomycetes</taxon>
        <taxon>Propionibacteriales</taxon>
        <taxon>Actinopolymorphaceae</taxon>
        <taxon>Actinopolymorpha</taxon>
    </lineage>
</organism>
<dbReference type="Pfam" id="PF12900">
    <property type="entry name" value="Pyridox_ox_2"/>
    <property type="match status" value="1"/>
</dbReference>
<evidence type="ECO:0000256" key="1">
    <source>
        <dbReference type="SAM" id="MobiDB-lite"/>
    </source>
</evidence>
<dbReference type="OrthoDB" id="5193072at2"/>
<accession>A0A1H1TDK2</accession>
<dbReference type="STRING" id="117157.SAMN04489717_3156"/>
<dbReference type="InterPro" id="IPR012349">
    <property type="entry name" value="Split_barrel_FMN-bd"/>
</dbReference>
<gene>
    <name evidence="2" type="ORF">SAMN04489717_3156</name>
</gene>
<evidence type="ECO:0000313" key="2">
    <source>
        <dbReference type="EMBL" id="SDS58238.1"/>
    </source>
</evidence>
<protein>
    <submittedName>
        <fullName evidence="2">Pyridoxamine 5'-phosphate oxidase</fullName>
    </submittedName>
</protein>
<evidence type="ECO:0000313" key="3">
    <source>
        <dbReference type="Proteomes" id="UP000198983"/>
    </source>
</evidence>
<dbReference type="EMBL" id="LT629732">
    <property type="protein sequence ID" value="SDS58238.1"/>
    <property type="molecule type" value="Genomic_DNA"/>
</dbReference>
<name>A0A1H1TDK2_9ACTN</name>
<proteinExistence type="predicted"/>
<dbReference type="SUPFAM" id="SSF50475">
    <property type="entry name" value="FMN-binding split barrel"/>
    <property type="match status" value="1"/>
</dbReference>
<sequence>MTHDQQAVELSRAECLHLLNETFVGRVIHSHNALPEVEPVAYVMAGTSAVVRTAPGSSLANTLDKSIVAFEVDSVSSNLCDGWSVTGVGPADVVSDPQQYLTGRSLPPAWAYGDETSAYVRIRLQLVHGRRLTTRPATVPAGADGVDPTAGNWLWTEQP</sequence>
<reference evidence="2 3" key="1">
    <citation type="submission" date="2016-10" db="EMBL/GenBank/DDBJ databases">
        <authorList>
            <person name="de Groot N.N."/>
        </authorList>
    </citation>
    <scope>NUCLEOTIDE SEQUENCE [LARGE SCALE GENOMIC DNA]</scope>
    <source>
        <strain evidence="2 3">DSM 22024</strain>
    </source>
</reference>
<dbReference type="Gene3D" id="2.30.110.10">
    <property type="entry name" value="Electron Transport, Fmn-binding Protein, Chain A"/>
    <property type="match status" value="1"/>
</dbReference>